<feature type="transmembrane region" description="Helical" evidence="8">
    <location>
        <begin position="124"/>
        <end position="144"/>
    </location>
</feature>
<feature type="transmembrane region" description="Helical" evidence="8">
    <location>
        <begin position="398"/>
        <end position="418"/>
    </location>
</feature>
<dbReference type="InterPro" id="IPR050297">
    <property type="entry name" value="LipidA_mod_glycosyltrf_83"/>
</dbReference>
<sequence>MALAAILFAVGVGSFNYRTQTDGFIKWTSPDENANYVFAKLYADSGRLSLYEEYNLRVGDIMHPRSMRSSEGEIKPVSFWGIILIYGKIGSLLGTGIIPYLTPIIAGIGLIFFYLLIKKIFGRINALLSVFLLASFPPFIYYSAHSMFHNVLFTVLSVIGLYFTVTAVSYPDNPGQAEKRGLATSVKRLKYDWRSWVLAALGGVFIGLAAITRTSEILWLAPLLSLMWIMNIKRTGIIKLAIFLSFLFLASLPGLYYNQVFNGGWLYGGYAEMNRSLDTIARAGTDIVRGGEFLWGDLAGKIFDNIFHFGFHPRQSLMMFYRYFINMFPWIFWPGILGLFLFLGKYLRRKAKMKYKHKVYLSAYFIIMLILVFYYGSWKFHDNPDPNQFTIGNSYTRYWLPVYLGFLPFASLAIMKFARAIGNFAGGRTYRGFYRGVPRAAAVFTIVVLSLRFVLWGSGEGLFYQSRRQEAARVEFGRIIELTEDNAVIITSYHDKLLFPERKVIVGLFDSTEMVLLYSRLARFLPLYYYNFILPEKDMEYLNTRRLGEAGLGIEKIENITEDFALYRLNPE</sequence>
<keyword evidence="5 8" id="KW-0812">Transmembrane</keyword>
<feature type="transmembrane region" description="Helical" evidence="8">
    <location>
        <begin position="439"/>
        <end position="459"/>
    </location>
</feature>
<feature type="transmembrane region" description="Helical" evidence="8">
    <location>
        <begin position="191"/>
        <end position="211"/>
    </location>
</feature>
<evidence type="ECO:0000313" key="11">
    <source>
        <dbReference type="Proteomes" id="UP000178367"/>
    </source>
</evidence>
<name>A0A1F5SL71_9BACT</name>
<reference evidence="10 11" key="1">
    <citation type="journal article" date="2016" name="Nat. Commun.">
        <title>Thousands of microbial genomes shed light on interconnected biogeochemical processes in an aquifer system.</title>
        <authorList>
            <person name="Anantharaman K."/>
            <person name="Brown C.T."/>
            <person name="Hug L.A."/>
            <person name="Sharon I."/>
            <person name="Castelle C.J."/>
            <person name="Probst A.J."/>
            <person name="Thomas B.C."/>
            <person name="Singh A."/>
            <person name="Wilkins M.J."/>
            <person name="Karaoz U."/>
            <person name="Brodie E.L."/>
            <person name="Williams K.H."/>
            <person name="Hubbard S.S."/>
            <person name="Banfield J.F."/>
        </authorList>
    </citation>
    <scope>NUCLEOTIDE SEQUENCE [LARGE SCALE GENOMIC DNA]</scope>
</reference>
<evidence type="ECO:0000256" key="5">
    <source>
        <dbReference type="ARBA" id="ARBA00022692"/>
    </source>
</evidence>
<evidence type="ECO:0000256" key="1">
    <source>
        <dbReference type="ARBA" id="ARBA00004651"/>
    </source>
</evidence>
<evidence type="ECO:0000256" key="3">
    <source>
        <dbReference type="ARBA" id="ARBA00022676"/>
    </source>
</evidence>
<dbReference type="STRING" id="1797994.A2227_02360"/>
<feature type="transmembrane region" description="Helical" evidence="8">
    <location>
        <begin position="217"/>
        <end position="233"/>
    </location>
</feature>
<evidence type="ECO:0000256" key="2">
    <source>
        <dbReference type="ARBA" id="ARBA00022475"/>
    </source>
</evidence>
<feature type="transmembrane region" description="Helical" evidence="8">
    <location>
        <begin position="97"/>
        <end position="117"/>
    </location>
</feature>
<dbReference type="AlphaFoldDB" id="A0A1F5SL71"/>
<protein>
    <recommendedName>
        <fullName evidence="9">Glycosyltransferase RgtA/B/C/D-like domain-containing protein</fullName>
    </recommendedName>
</protein>
<gene>
    <name evidence="10" type="ORF">A2227_02360</name>
</gene>
<dbReference type="GO" id="GO:0005886">
    <property type="term" value="C:plasma membrane"/>
    <property type="evidence" value="ECO:0007669"/>
    <property type="project" value="UniProtKB-SubCell"/>
</dbReference>
<organism evidence="10 11">
    <name type="scientific">Candidatus Falkowbacteria bacterium RIFOXYA2_FULL_47_19</name>
    <dbReference type="NCBI Taxonomy" id="1797994"/>
    <lineage>
        <taxon>Bacteria</taxon>
        <taxon>Candidatus Falkowiibacteriota</taxon>
    </lineage>
</organism>
<dbReference type="GO" id="GO:0016763">
    <property type="term" value="F:pentosyltransferase activity"/>
    <property type="evidence" value="ECO:0007669"/>
    <property type="project" value="TreeGrafter"/>
</dbReference>
<dbReference type="PANTHER" id="PTHR33908">
    <property type="entry name" value="MANNOSYLTRANSFERASE YKCB-RELATED"/>
    <property type="match status" value="1"/>
</dbReference>
<feature type="transmembrane region" description="Helical" evidence="8">
    <location>
        <begin position="150"/>
        <end position="170"/>
    </location>
</feature>
<comment type="caution">
    <text evidence="10">The sequence shown here is derived from an EMBL/GenBank/DDBJ whole genome shotgun (WGS) entry which is preliminary data.</text>
</comment>
<keyword evidence="7 8" id="KW-0472">Membrane</keyword>
<evidence type="ECO:0000256" key="8">
    <source>
        <dbReference type="SAM" id="Phobius"/>
    </source>
</evidence>
<dbReference type="Pfam" id="PF13231">
    <property type="entry name" value="PMT_2"/>
    <property type="match status" value="1"/>
</dbReference>
<evidence type="ECO:0000256" key="6">
    <source>
        <dbReference type="ARBA" id="ARBA00022989"/>
    </source>
</evidence>
<accession>A0A1F5SL71</accession>
<dbReference type="PANTHER" id="PTHR33908:SF11">
    <property type="entry name" value="MEMBRANE PROTEIN"/>
    <property type="match status" value="1"/>
</dbReference>
<proteinExistence type="predicted"/>
<feature type="domain" description="Glycosyltransferase RgtA/B/C/D-like" evidence="9">
    <location>
        <begin position="103"/>
        <end position="169"/>
    </location>
</feature>
<dbReference type="EMBL" id="MFGB01000008">
    <property type="protein sequence ID" value="OGF27440.1"/>
    <property type="molecule type" value="Genomic_DNA"/>
</dbReference>
<feature type="transmembrane region" description="Helical" evidence="8">
    <location>
        <begin position="359"/>
        <end position="378"/>
    </location>
</feature>
<dbReference type="InterPro" id="IPR038731">
    <property type="entry name" value="RgtA/B/C-like"/>
</dbReference>
<keyword evidence="6 8" id="KW-1133">Transmembrane helix</keyword>
<evidence type="ECO:0000259" key="9">
    <source>
        <dbReference type="Pfam" id="PF13231"/>
    </source>
</evidence>
<keyword evidence="4" id="KW-0808">Transferase</keyword>
<feature type="transmembrane region" description="Helical" evidence="8">
    <location>
        <begin position="327"/>
        <end position="347"/>
    </location>
</feature>
<keyword evidence="3" id="KW-0328">Glycosyltransferase</keyword>
<dbReference type="Proteomes" id="UP000178367">
    <property type="component" value="Unassembled WGS sequence"/>
</dbReference>
<feature type="transmembrane region" description="Helical" evidence="8">
    <location>
        <begin position="240"/>
        <end position="257"/>
    </location>
</feature>
<evidence type="ECO:0000313" key="10">
    <source>
        <dbReference type="EMBL" id="OGF27440.1"/>
    </source>
</evidence>
<evidence type="ECO:0000256" key="4">
    <source>
        <dbReference type="ARBA" id="ARBA00022679"/>
    </source>
</evidence>
<comment type="subcellular location">
    <subcellularLocation>
        <location evidence="1">Cell membrane</location>
        <topology evidence="1">Multi-pass membrane protein</topology>
    </subcellularLocation>
</comment>
<dbReference type="GO" id="GO:0009103">
    <property type="term" value="P:lipopolysaccharide biosynthetic process"/>
    <property type="evidence" value="ECO:0007669"/>
    <property type="project" value="UniProtKB-ARBA"/>
</dbReference>
<keyword evidence="2" id="KW-1003">Cell membrane</keyword>
<evidence type="ECO:0000256" key="7">
    <source>
        <dbReference type="ARBA" id="ARBA00023136"/>
    </source>
</evidence>